<dbReference type="Proteomes" id="UP001288620">
    <property type="component" value="Unassembled WGS sequence"/>
</dbReference>
<keyword evidence="2" id="KW-0472">Membrane</keyword>
<dbReference type="PANTHER" id="PTHR45691:SF1">
    <property type="entry name" value="FH2 DOMAIN-CONTAINING PROTEIN 1-RELATED"/>
    <property type="match status" value="1"/>
</dbReference>
<proteinExistence type="predicted"/>
<feature type="region of interest" description="Disordered" evidence="1">
    <location>
        <begin position="144"/>
        <end position="207"/>
    </location>
</feature>
<protein>
    <submittedName>
        <fullName evidence="3">Uncharacterized protein</fullName>
    </submittedName>
</protein>
<dbReference type="EMBL" id="JAOBTT010000001">
    <property type="protein sequence ID" value="MDZ7278335.1"/>
    <property type="molecule type" value="Genomic_DNA"/>
</dbReference>
<dbReference type="PANTHER" id="PTHR45691">
    <property type="entry name" value="PROTEIN DIAPHANOUS"/>
    <property type="match status" value="1"/>
</dbReference>
<dbReference type="InterPro" id="IPR051412">
    <property type="entry name" value="Formin_Homology_Diaphanous_sf"/>
</dbReference>
<dbReference type="RefSeq" id="WP_322542324.1">
    <property type="nucleotide sequence ID" value="NZ_JAOBTT010000001.1"/>
</dbReference>
<comment type="caution">
    <text evidence="3">The sequence shown here is derived from an EMBL/GenBank/DDBJ whole genome shotgun (WGS) entry which is preliminary data.</text>
</comment>
<keyword evidence="2" id="KW-0812">Transmembrane</keyword>
<feature type="compositionally biased region" description="Pro residues" evidence="1">
    <location>
        <begin position="149"/>
        <end position="207"/>
    </location>
</feature>
<name>A0ABU5LFA8_9GAMM</name>
<accession>A0ABU5LFA8</accession>
<evidence type="ECO:0000256" key="2">
    <source>
        <dbReference type="SAM" id="Phobius"/>
    </source>
</evidence>
<sequence length="207" mass="21529">MTMTREEFDAGLAEIRAEISQKFADVEQVLREQYTDHDAQLVQRIAALDTLTRSLEEKLQGMEAAQQQRDRQFTQWQEKIDALSTEGSRSVAGLHAGLFSTLIVFGIILAVITGLIVFGAAFMMRSSETAASPQPVVVVVPGSSVPTPSAVPPPPPAPSAVPPPPPAPGAVPPPPPAPGAVPPPPPAPGAVPPPPPAPGAVPPPPPR</sequence>
<evidence type="ECO:0000313" key="3">
    <source>
        <dbReference type="EMBL" id="MDZ7278335.1"/>
    </source>
</evidence>
<keyword evidence="2" id="KW-1133">Transmembrane helix</keyword>
<evidence type="ECO:0000313" key="4">
    <source>
        <dbReference type="Proteomes" id="UP001288620"/>
    </source>
</evidence>
<reference evidence="4" key="1">
    <citation type="submission" date="2023-07" db="EMBL/GenBank/DDBJ databases">
        <title>Structural and functional analysis of rice phyllospheric bacteria for their antimicrobial properties and defense elicitation against blast disease.</title>
        <authorList>
            <person name="Sahu K.P."/>
            <person name="Asharani P."/>
            <person name="Kumar M."/>
            <person name="Reddy B."/>
            <person name="Kumar A."/>
        </authorList>
    </citation>
    <scope>NUCLEOTIDE SEQUENCE [LARGE SCALE GENOMIC DNA]</scope>
    <source>
        <strain evidence="4">OsEp_Plm_30P10</strain>
    </source>
</reference>
<organism evidence="3 4">
    <name type="scientific">Pantoea eucrina</name>
    <dbReference type="NCBI Taxonomy" id="472693"/>
    <lineage>
        <taxon>Bacteria</taxon>
        <taxon>Pseudomonadati</taxon>
        <taxon>Pseudomonadota</taxon>
        <taxon>Gammaproteobacteria</taxon>
        <taxon>Enterobacterales</taxon>
        <taxon>Erwiniaceae</taxon>
        <taxon>Pantoea</taxon>
    </lineage>
</organism>
<feature type="transmembrane region" description="Helical" evidence="2">
    <location>
        <begin position="98"/>
        <end position="122"/>
    </location>
</feature>
<gene>
    <name evidence="3" type="ORF">N4G40_08635</name>
</gene>
<evidence type="ECO:0000256" key="1">
    <source>
        <dbReference type="SAM" id="MobiDB-lite"/>
    </source>
</evidence>
<keyword evidence="4" id="KW-1185">Reference proteome</keyword>